<feature type="compositionally biased region" description="Polar residues" evidence="1">
    <location>
        <begin position="402"/>
        <end position="433"/>
    </location>
</feature>
<protein>
    <submittedName>
        <fullName evidence="2">Uncharacterized protein</fullName>
    </submittedName>
</protein>
<feature type="region of interest" description="Disordered" evidence="1">
    <location>
        <begin position="75"/>
        <end position="111"/>
    </location>
</feature>
<feature type="region of interest" description="Disordered" evidence="1">
    <location>
        <begin position="549"/>
        <end position="568"/>
    </location>
</feature>
<feature type="compositionally biased region" description="Polar residues" evidence="1">
    <location>
        <begin position="684"/>
        <end position="694"/>
    </location>
</feature>
<dbReference type="AlphaFoldDB" id="A0AAW0TI40"/>
<gene>
    <name evidence="2" type="ORF">O3P69_018005</name>
</gene>
<evidence type="ECO:0000313" key="3">
    <source>
        <dbReference type="Proteomes" id="UP001487740"/>
    </source>
</evidence>
<evidence type="ECO:0000313" key="2">
    <source>
        <dbReference type="EMBL" id="KAK8387039.1"/>
    </source>
</evidence>
<sequence length="753" mass="82857">MTAAAASHWCWSRISPSHLDHRQRLPTAITLHRLVPRPSPSTHQAAATTSTFKYIKPEEVKAAQIKARQEILASRLVSQPPTSDTSAPPSSQNKKHHHRKDGSGSQALFPCRLGSGEVGMRRRQLTRLVSQISRTLVDLQDLSEPRQRDFVAPLELEIKRRRWNECARLMRRSLFVLKQEVVALERESGQGTRTSQHLRALAAVARTINIQLMTLKSQAESSCGDFAWTEVLEEFFGVARRMLVLAARVGVQSPPSSVKWATLPQERVAAGIEDTSGQESAITISDVDSTNIHLLQSGHVRDRLAQLATLHLKRRKKQKSQNSTMTEKRQSKQYIVLEPLRKQLDKGKTSLDTTATHQSPASPSHLKEDDGNTSGVVLAPMNTSHSDLHSLPSVCKTSAGIQSHDSYSRTNSAAAPQLQTSQTQTSNVPVSQPQLPPHQSDLPASKTYTDMLPHASLSVQNLTEQLSFLLQRVCKLEDNRRKTEALIAEVSQVTHTPDVTQSLGDAVQRARLILTTVRGAVPHPQPLVPNIRITGIDSLPKNTGLSIKIPDGAPPRTSSDASGASLCSEEVKKDVNPLEGKWLTGESVIEQVRRQKEQFWFSLAEQGFVRPPETLSLTGEKCNNDQSVSCKEPYKTTAEEKLEKTSPKKAAAKIHLHQQTQTKSPEQCQSSNKSDSTSDLSSYAPANNKTQHSPSDSKIKSDVSSADARQSFSIQNQLQQNVPAENTPSGVPSSTETESQSFPSYEGVTSLHE</sequence>
<organism evidence="2 3">
    <name type="scientific">Scylla paramamosain</name>
    <name type="common">Mud crab</name>
    <dbReference type="NCBI Taxonomy" id="85552"/>
    <lineage>
        <taxon>Eukaryota</taxon>
        <taxon>Metazoa</taxon>
        <taxon>Ecdysozoa</taxon>
        <taxon>Arthropoda</taxon>
        <taxon>Crustacea</taxon>
        <taxon>Multicrustacea</taxon>
        <taxon>Malacostraca</taxon>
        <taxon>Eumalacostraca</taxon>
        <taxon>Eucarida</taxon>
        <taxon>Decapoda</taxon>
        <taxon>Pleocyemata</taxon>
        <taxon>Brachyura</taxon>
        <taxon>Eubrachyura</taxon>
        <taxon>Portunoidea</taxon>
        <taxon>Portunidae</taxon>
        <taxon>Portuninae</taxon>
        <taxon>Scylla</taxon>
    </lineage>
</organism>
<feature type="compositionally biased region" description="Polar residues" evidence="1">
    <location>
        <begin position="702"/>
        <end position="743"/>
    </location>
</feature>
<proteinExistence type="predicted"/>
<feature type="compositionally biased region" description="Low complexity" evidence="1">
    <location>
        <begin position="78"/>
        <end position="92"/>
    </location>
</feature>
<feature type="compositionally biased region" description="Basic and acidic residues" evidence="1">
    <location>
        <begin position="635"/>
        <end position="646"/>
    </location>
</feature>
<feature type="region of interest" description="Disordered" evidence="1">
    <location>
        <begin position="635"/>
        <end position="753"/>
    </location>
</feature>
<dbReference type="EMBL" id="JARAKH010000030">
    <property type="protein sequence ID" value="KAK8387039.1"/>
    <property type="molecule type" value="Genomic_DNA"/>
</dbReference>
<reference evidence="2 3" key="1">
    <citation type="submission" date="2023-03" db="EMBL/GenBank/DDBJ databases">
        <title>High-quality genome of Scylla paramamosain provides insights in environmental adaptation.</title>
        <authorList>
            <person name="Zhang L."/>
        </authorList>
    </citation>
    <scope>NUCLEOTIDE SEQUENCE [LARGE SCALE GENOMIC DNA]</scope>
    <source>
        <strain evidence="2">LZ_2023a</strain>
        <tissue evidence="2">Muscle</tissue>
    </source>
</reference>
<evidence type="ECO:0000256" key="1">
    <source>
        <dbReference type="SAM" id="MobiDB-lite"/>
    </source>
</evidence>
<feature type="compositionally biased region" description="Polar residues" evidence="1">
    <location>
        <begin position="657"/>
        <end position="669"/>
    </location>
</feature>
<name>A0AAW0TI40_SCYPA</name>
<feature type="compositionally biased region" description="Basic and acidic residues" evidence="1">
    <location>
        <begin position="339"/>
        <end position="349"/>
    </location>
</feature>
<comment type="caution">
    <text evidence="2">The sequence shown here is derived from an EMBL/GenBank/DDBJ whole genome shotgun (WGS) entry which is preliminary data.</text>
</comment>
<feature type="compositionally biased region" description="Polar residues" evidence="1">
    <location>
        <begin position="350"/>
        <end position="362"/>
    </location>
</feature>
<dbReference type="Proteomes" id="UP001487740">
    <property type="component" value="Unassembled WGS sequence"/>
</dbReference>
<feature type="region of interest" description="Disordered" evidence="1">
    <location>
        <begin position="402"/>
        <end position="446"/>
    </location>
</feature>
<accession>A0AAW0TI40</accession>
<feature type="region of interest" description="Disordered" evidence="1">
    <location>
        <begin position="313"/>
        <end position="390"/>
    </location>
</feature>
<feature type="compositionally biased region" description="Low complexity" evidence="1">
    <location>
        <begin position="670"/>
        <end position="682"/>
    </location>
</feature>
<keyword evidence="3" id="KW-1185">Reference proteome</keyword>